<feature type="non-terminal residue" evidence="2">
    <location>
        <position position="1"/>
    </location>
</feature>
<dbReference type="EMBL" id="JALAOH010000080">
    <property type="protein sequence ID" value="MCY8318708.1"/>
    <property type="molecule type" value="Genomic_DNA"/>
</dbReference>
<evidence type="ECO:0000313" key="2">
    <source>
        <dbReference type="EMBL" id="MCY8318708.1"/>
    </source>
</evidence>
<reference evidence="2" key="1">
    <citation type="submission" date="2022-02" db="EMBL/GenBank/DDBJ databases">
        <title>Crop Bioprotection Bacillus Genome Sequencing.</title>
        <authorList>
            <person name="Dunlap C."/>
        </authorList>
    </citation>
    <scope>NUCLEOTIDE SEQUENCE</scope>
    <source>
        <strain evidence="2">98-1</strain>
    </source>
</reference>
<dbReference type="Proteomes" id="UP001067121">
    <property type="component" value="Unassembled WGS sequence"/>
</dbReference>
<dbReference type="PANTHER" id="PTHR45398:SF1">
    <property type="entry name" value="ENZYME, PUTATIVE (JCVI)-RELATED"/>
    <property type="match status" value="1"/>
</dbReference>
<evidence type="ECO:0000313" key="3">
    <source>
        <dbReference type="Proteomes" id="UP001067121"/>
    </source>
</evidence>
<accession>A0AAP3CLX1</accession>
<dbReference type="InterPro" id="IPR001242">
    <property type="entry name" value="Condensation_dom"/>
</dbReference>
<organism evidence="2 3">
    <name type="scientific">Bacillus vallismortis</name>
    <dbReference type="NCBI Taxonomy" id="72361"/>
    <lineage>
        <taxon>Bacteria</taxon>
        <taxon>Bacillati</taxon>
        <taxon>Bacillota</taxon>
        <taxon>Bacilli</taxon>
        <taxon>Bacillales</taxon>
        <taxon>Bacillaceae</taxon>
        <taxon>Bacillus</taxon>
    </lineage>
</organism>
<dbReference type="Pfam" id="PF00668">
    <property type="entry name" value="Condensation"/>
    <property type="match status" value="1"/>
</dbReference>
<evidence type="ECO:0000259" key="1">
    <source>
        <dbReference type="Pfam" id="PF00668"/>
    </source>
</evidence>
<dbReference type="InterPro" id="IPR010060">
    <property type="entry name" value="NRPS_synth"/>
</dbReference>
<comment type="caution">
    <text evidence="2">The sequence shown here is derived from an EMBL/GenBank/DDBJ whole genome shotgun (WGS) entry which is preliminary data.</text>
</comment>
<protein>
    <submittedName>
        <fullName evidence="2">Condensation domain-containing protein</fullName>
    </submittedName>
</protein>
<sequence length="286" mass="32452">SSKLIREEAYWRSVEEQQAAELPYELPHHENNDFSRRDTVSFSLTEANTATLLQNVNHAYGTDTQDILLTAASLAIREWTGRNKIRIALEGHGREHVLPEFDINRTVGWFTSIYPALISFEHHGNELGTAVKTVKDTLGRIPNKGVGYGMLKYVTHPENISIAFSKISEISFNYLGQFNDIERQGNFRPSSLGSGKDITHTWKREQIIEMSAMAAGNKLHFNLSYPPTRFHRNTMKQLINRIEHFLLDIMTHCAGKQNTEKTLSDFSSESLTAEDLDSISSLVEEL</sequence>
<dbReference type="PANTHER" id="PTHR45398">
    <property type="match status" value="1"/>
</dbReference>
<dbReference type="SUPFAM" id="SSF52777">
    <property type="entry name" value="CoA-dependent acyltransferases"/>
    <property type="match status" value="1"/>
</dbReference>
<dbReference type="RefSeq" id="WP_268544720.1">
    <property type="nucleotide sequence ID" value="NZ_JALAOH010000080.1"/>
</dbReference>
<dbReference type="Gene3D" id="3.30.559.30">
    <property type="entry name" value="Nonribosomal peptide synthetase, condensation domain"/>
    <property type="match status" value="1"/>
</dbReference>
<dbReference type="NCBIfam" id="TIGR01720">
    <property type="entry name" value="NRPS-para261"/>
    <property type="match status" value="1"/>
</dbReference>
<dbReference type="GO" id="GO:0003824">
    <property type="term" value="F:catalytic activity"/>
    <property type="evidence" value="ECO:0007669"/>
    <property type="project" value="InterPro"/>
</dbReference>
<dbReference type="AlphaFoldDB" id="A0AAP3CLX1"/>
<proteinExistence type="predicted"/>
<feature type="domain" description="Condensation" evidence="1">
    <location>
        <begin position="5"/>
        <end position="271"/>
    </location>
</feature>
<gene>
    <name evidence="2" type="ORF">MOC71_18740</name>
</gene>
<name>A0AAP3CLX1_BACVA</name>